<dbReference type="InterPro" id="IPR001375">
    <property type="entry name" value="Peptidase_S9_cat"/>
</dbReference>
<dbReference type="PANTHER" id="PTHR42776">
    <property type="entry name" value="SERINE PEPTIDASE S9 FAMILY MEMBER"/>
    <property type="match status" value="1"/>
</dbReference>
<dbReference type="InterPro" id="IPR029058">
    <property type="entry name" value="AB_hydrolase_fold"/>
</dbReference>
<feature type="domain" description="Peptidase S9 prolyl oligopeptidase catalytic" evidence="4">
    <location>
        <begin position="465"/>
        <end position="675"/>
    </location>
</feature>
<dbReference type="PANTHER" id="PTHR42776:SF27">
    <property type="entry name" value="DIPEPTIDYL PEPTIDASE FAMILY MEMBER 6"/>
    <property type="match status" value="1"/>
</dbReference>
<sequence length="689" mass="74629">MNNLLFRWRLACLWLLLPLAGLRAQSRPFELADLAKLTGLSDPQFSPDGQTIAMVVSTPDYAEDRFHTSLVLVTAANGTQRALVERRAGLSQPRWSPSGRELAFLAKTGFGKDSLPQLYIQTLPNGELRQVTRARKGVQHYAWRPDGQALAYVTADAADHSAGPPDKGYDAFEIGNNDLFLTAAPTPSHIWLVPAAGGAPTRLTSGTWSLPVTIPPGAPSSPLSWSPDGKMLAFVKVPSPHSGNGNMRAIQLLTVATGAIRPLTGRASLEGYPSFSPDGSQVAYWYPREGNTMNINEVWVAPASGGQGKNLTPTLDRDVFRSIWMPDGKSLLLGGLDGNRTSLWLQPLKGGAARKLSLGTVSPNWSFWVDVAVSNNGRIAFIGTDPGQPAELFYMASASAKPKRLTDFHHDVKALQLGKAQTLTWKSDGVENDGELTYPANYTPGKTYPLVLVIHGGPTAASTATFSSLSQLFAGRGYFVFEPNYRGSDNLGNAYKAAIFKDAGAGPGRDVMAGLAQLKRSGMVDTTRIGVSGWSYGGYMTVWLLGHYPTTWKAAVAGASVTDWLDQYNLGDSNIQRAAAIGPSPWLSEDNARSYREQSPITLAGRIRTPTLILANTGDPRVPITQSYKLYHALQDNGVPTKFIAWPVAAHNASDPVRQRERNRFWLEWMDTYLQPGARPALPRTTGSN</sequence>
<name>A0A0U4BTD1_9BACT</name>
<evidence type="ECO:0000256" key="3">
    <source>
        <dbReference type="SAM" id="SignalP"/>
    </source>
</evidence>
<evidence type="ECO:0000313" key="5">
    <source>
        <dbReference type="EMBL" id="ALW86906.1"/>
    </source>
</evidence>
<dbReference type="Proteomes" id="UP000059542">
    <property type="component" value="Chromosome"/>
</dbReference>
<dbReference type="RefSeq" id="WP_068197249.1">
    <property type="nucleotide sequence ID" value="NZ_CP013909.1"/>
</dbReference>
<organism evidence="5 6">
    <name type="scientific">Hymenobacter sedentarius</name>
    <dbReference type="NCBI Taxonomy" id="1411621"/>
    <lineage>
        <taxon>Bacteria</taxon>
        <taxon>Pseudomonadati</taxon>
        <taxon>Bacteroidota</taxon>
        <taxon>Cytophagia</taxon>
        <taxon>Cytophagales</taxon>
        <taxon>Hymenobacteraceae</taxon>
        <taxon>Hymenobacter</taxon>
    </lineage>
</organism>
<protein>
    <recommendedName>
        <fullName evidence="4">Peptidase S9 prolyl oligopeptidase catalytic domain-containing protein</fullName>
    </recommendedName>
</protein>
<dbReference type="GO" id="GO:0004252">
    <property type="term" value="F:serine-type endopeptidase activity"/>
    <property type="evidence" value="ECO:0007669"/>
    <property type="project" value="TreeGrafter"/>
</dbReference>
<dbReference type="AlphaFoldDB" id="A0A0U4BTD1"/>
<dbReference type="GO" id="GO:0006508">
    <property type="term" value="P:proteolysis"/>
    <property type="evidence" value="ECO:0007669"/>
    <property type="project" value="InterPro"/>
</dbReference>
<dbReference type="SUPFAM" id="SSF82171">
    <property type="entry name" value="DPP6 N-terminal domain-like"/>
    <property type="match status" value="1"/>
</dbReference>
<keyword evidence="2" id="KW-0645">Protease</keyword>
<evidence type="ECO:0000256" key="1">
    <source>
        <dbReference type="ARBA" id="ARBA00022801"/>
    </source>
</evidence>
<keyword evidence="2" id="KW-0720">Serine protease</keyword>
<dbReference type="EMBL" id="CP013909">
    <property type="protein sequence ID" value="ALW86906.1"/>
    <property type="molecule type" value="Genomic_DNA"/>
</dbReference>
<dbReference type="SUPFAM" id="SSF53474">
    <property type="entry name" value="alpha/beta-Hydrolases"/>
    <property type="match status" value="1"/>
</dbReference>
<keyword evidence="1" id="KW-0378">Hydrolase</keyword>
<dbReference type="Pfam" id="PF07676">
    <property type="entry name" value="PD40"/>
    <property type="match status" value="2"/>
</dbReference>
<dbReference type="Pfam" id="PF00326">
    <property type="entry name" value="Peptidase_S9"/>
    <property type="match status" value="1"/>
</dbReference>
<dbReference type="InterPro" id="IPR011042">
    <property type="entry name" value="6-blade_b-propeller_TolB-like"/>
</dbReference>
<dbReference type="KEGG" id="hyg:AUC43_18570"/>
<keyword evidence="3" id="KW-0732">Signal</keyword>
<dbReference type="InterPro" id="IPR011659">
    <property type="entry name" value="WD40"/>
</dbReference>
<feature type="chain" id="PRO_5006847284" description="Peptidase S9 prolyl oligopeptidase catalytic domain-containing protein" evidence="3">
    <location>
        <begin position="24"/>
        <end position="689"/>
    </location>
</feature>
<dbReference type="Gene3D" id="3.40.50.1820">
    <property type="entry name" value="alpha/beta hydrolase"/>
    <property type="match status" value="1"/>
</dbReference>
<accession>A0A0U4BTD1</accession>
<evidence type="ECO:0000313" key="6">
    <source>
        <dbReference type="Proteomes" id="UP000059542"/>
    </source>
</evidence>
<feature type="signal peptide" evidence="3">
    <location>
        <begin position="1"/>
        <end position="23"/>
    </location>
</feature>
<dbReference type="Gene3D" id="2.120.10.30">
    <property type="entry name" value="TolB, C-terminal domain"/>
    <property type="match status" value="2"/>
</dbReference>
<evidence type="ECO:0000259" key="4">
    <source>
        <dbReference type="Pfam" id="PF00326"/>
    </source>
</evidence>
<proteinExistence type="predicted"/>
<evidence type="ECO:0000256" key="2">
    <source>
        <dbReference type="ARBA" id="ARBA00022825"/>
    </source>
</evidence>
<reference evidence="5 6" key="1">
    <citation type="submission" date="2015-12" db="EMBL/GenBank/DDBJ databases">
        <authorList>
            <person name="Shamseldin A."/>
            <person name="Moawad H."/>
            <person name="Abd El-Rahim W.M."/>
            <person name="Sadowsky M.J."/>
        </authorList>
    </citation>
    <scope>NUCLEOTIDE SEQUENCE [LARGE SCALE GENOMIC DNA]</scope>
    <source>
        <strain evidence="5 6">DG5B</strain>
    </source>
</reference>
<keyword evidence="6" id="KW-1185">Reference proteome</keyword>
<gene>
    <name evidence="5" type="ORF">AUC43_18570</name>
</gene>